<evidence type="ECO:0000313" key="4">
    <source>
        <dbReference type="EMBL" id="QEL11998.1"/>
    </source>
</evidence>
<protein>
    <submittedName>
        <fullName evidence="4">DUF2007 domain-containing protein</fullName>
    </submittedName>
</protein>
<sequence length="111" mass="12388">MAAFVRLFCHPDSLLIGHLHNLLENAGIPCELRNWSLAGGAGELPPLECEPELWVAPHNLERAEALISRGFEPDGPEIDWCCPHCGERHAGHFDRCWQCGSERPAIFQAHL</sequence>
<reference evidence="4 5" key="1">
    <citation type="submission" date="2019-08" db="EMBL/GenBank/DDBJ databases">
        <title>Complete genome sequence of Kushneria sp. YCWA18, a halophilic phosphate-solubilizing bacterium isolated from Daqiao saltern in China.</title>
        <authorList>
            <person name="Du G.-X."/>
            <person name="Qu L.-Y."/>
        </authorList>
    </citation>
    <scope>NUCLEOTIDE SEQUENCE [LARGE SCALE GENOMIC DNA]</scope>
    <source>
        <strain evidence="4 5">YCWA18</strain>
    </source>
</reference>
<dbReference type="GO" id="GO:0008270">
    <property type="term" value="F:zinc ion binding"/>
    <property type="evidence" value="ECO:0007669"/>
    <property type="project" value="UniProtKB-KW"/>
</dbReference>
<name>A0A1S1NUB0_9GAMM</name>
<dbReference type="InterPro" id="IPR018551">
    <property type="entry name" value="DUF2007"/>
</dbReference>
<dbReference type="RefSeq" id="WP_070978384.1">
    <property type="nucleotide sequence ID" value="NZ_CP043420.1"/>
</dbReference>
<dbReference type="STRING" id="657387.BH688_08490"/>
<dbReference type="Proteomes" id="UP000322553">
    <property type="component" value="Chromosome"/>
</dbReference>
<accession>A0A1S1NUB0</accession>
<keyword evidence="1" id="KW-0479">Metal-binding</keyword>
<dbReference type="Pfam" id="PF09413">
    <property type="entry name" value="DUF2007"/>
    <property type="match status" value="1"/>
</dbReference>
<dbReference type="KEGG" id="kuy:FY550_13180"/>
<dbReference type="AlphaFoldDB" id="A0A1S1NUB0"/>
<proteinExistence type="predicted"/>
<keyword evidence="3" id="KW-0862">Zinc</keyword>
<dbReference type="OrthoDB" id="9814654at2"/>
<evidence type="ECO:0000256" key="2">
    <source>
        <dbReference type="ARBA" id="ARBA00022771"/>
    </source>
</evidence>
<dbReference type="PROSITE" id="PS50199">
    <property type="entry name" value="ZF_RANBP2_2"/>
    <property type="match status" value="1"/>
</dbReference>
<gene>
    <name evidence="4" type="ORF">FY550_13180</name>
</gene>
<evidence type="ECO:0000256" key="3">
    <source>
        <dbReference type="ARBA" id="ARBA00022833"/>
    </source>
</evidence>
<evidence type="ECO:0000313" key="5">
    <source>
        <dbReference type="Proteomes" id="UP000322553"/>
    </source>
</evidence>
<dbReference type="EMBL" id="CP043420">
    <property type="protein sequence ID" value="QEL11998.1"/>
    <property type="molecule type" value="Genomic_DNA"/>
</dbReference>
<dbReference type="InterPro" id="IPR001876">
    <property type="entry name" value="Znf_RanBP2"/>
</dbReference>
<keyword evidence="5" id="KW-1185">Reference proteome</keyword>
<evidence type="ECO:0000256" key="1">
    <source>
        <dbReference type="ARBA" id="ARBA00022723"/>
    </source>
</evidence>
<keyword evidence="2" id="KW-0863">Zinc-finger</keyword>
<organism evidence="4 5">
    <name type="scientific">Kushneria phosphatilytica</name>
    <dbReference type="NCBI Taxonomy" id="657387"/>
    <lineage>
        <taxon>Bacteria</taxon>
        <taxon>Pseudomonadati</taxon>
        <taxon>Pseudomonadota</taxon>
        <taxon>Gammaproteobacteria</taxon>
        <taxon>Oceanospirillales</taxon>
        <taxon>Halomonadaceae</taxon>
        <taxon>Kushneria</taxon>
    </lineage>
</organism>